<sequence length="101" mass="12008">MDARQILLKQIINAMGNRRALITRNHLNCPTCNQDYSKTNLLDRFDKNGNRRHLIFICDCKQKLSLRLLTSNWFKIYDVTEINIRKNQVAKLKRQSYVINN</sequence>
<accession>A0A6J5LUV8</accession>
<reference evidence="1" key="1">
    <citation type="submission" date="2020-04" db="EMBL/GenBank/DDBJ databases">
        <authorList>
            <person name="Chiriac C."/>
            <person name="Salcher M."/>
            <person name="Ghai R."/>
            <person name="Kavagutti S V."/>
        </authorList>
    </citation>
    <scope>NUCLEOTIDE SEQUENCE</scope>
</reference>
<proteinExistence type="predicted"/>
<name>A0A6J5LUV8_9CAUD</name>
<dbReference type="EMBL" id="LR796334">
    <property type="protein sequence ID" value="CAB4137572.1"/>
    <property type="molecule type" value="Genomic_DNA"/>
</dbReference>
<protein>
    <submittedName>
        <fullName evidence="1">Uncharacterized protein</fullName>
    </submittedName>
</protein>
<gene>
    <name evidence="1" type="ORF">UFOVP324_47</name>
</gene>
<evidence type="ECO:0000313" key="1">
    <source>
        <dbReference type="EMBL" id="CAB4137572.1"/>
    </source>
</evidence>
<organism evidence="1">
    <name type="scientific">uncultured Caudovirales phage</name>
    <dbReference type="NCBI Taxonomy" id="2100421"/>
    <lineage>
        <taxon>Viruses</taxon>
        <taxon>Duplodnaviria</taxon>
        <taxon>Heunggongvirae</taxon>
        <taxon>Uroviricota</taxon>
        <taxon>Caudoviricetes</taxon>
        <taxon>Peduoviridae</taxon>
        <taxon>Maltschvirus</taxon>
        <taxon>Maltschvirus maltsch</taxon>
    </lineage>
</organism>